<proteinExistence type="predicted"/>
<sequence>MQSERFASLFFLCKRQHTVRFFLIFAPENIEKINYFKTAS</sequence>
<name>A0A449I4D0_9BACE</name>
<organism evidence="1 2">
    <name type="scientific">Prevotella heparinolytica</name>
    <dbReference type="NCBI Taxonomy" id="28113"/>
    <lineage>
        <taxon>Bacteria</taxon>
        <taxon>Pseudomonadati</taxon>
        <taxon>Bacteroidota</taxon>
        <taxon>Bacteroidia</taxon>
        <taxon>Bacteroidales</taxon>
        <taxon>Bacteroidaceae</taxon>
        <taxon>Bacteroides</taxon>
    </lineage>
</organism>
<dbReference type="EMBL" id="CAACYH010000004">
    <property type="protein sequence ID" value="VFB14284.1"/>
    <property type="molecule type" value="Genomic_DNA"/>
</dbReference>
<dbReference type="AlphaFoldDB" id="A0A449I4D0"/>
<evidence type="ECO:0000313" key="2">
    <source>
        <dbReference type="Proteomes" id="UP000396835"/>
    </source>
</evidence>
<dbReference type="Proteomes" id="UP000396835">
    <property type="component" value="Unassembled WGS sequence"/>
</dbReference>
<accession>A0A449I4D0</accession>
<reference evidence="1 2" key="1">
    <citation type="submission" date="2019-02" db="EMBL/GenBank/DDBJ databases">
        <authorList>
            <consortium name="Pathogen Informatics"/>
        </authorList>
    </citation>
    <scope>NUCLEOTIDE SEQUENCE [LARGE SCALE GENOMIC DNA]</scope>
    <source>
        <strain evidence="1 2">3012STDY7078512</strain>
    </source>
</reference>
<evidence type="ECO:0000313" key="1">
    <source>
        <dbReference type="EMBL" id="VFB14284.1"/>
    </source>
</evidence>
<gene>
    <name evidence="1" type="ORF">NCTC7812_01827</name>
</gene>
<protein>
    <submittedName>
        <fullName evidence="1">Uncharacterized protein</fullName>
    </submittedName>
</protein>